<evidence type="ECO:0000256" key="7">
    <source>
        <dbReference type="ARBA" id="ARBA00023136"/>
    </source>
</evidence>
<keyword evidence="5" id="KW-0653">Protein transport</keyword>
<name>A0A2T3AF46_9PEZI</name>
<evidence type="ECO:0000313" key="10">
    <source>
        <dbReference type="Proteomes" id="UP000241462"/>
    </source>
</evidence>
<evidence type="ECO:0000256" key="3">
    <source>
        <dbReference type="ARBA" id="ARBA00020978"/>
    </source>
</evidence>
<accession>A0A2T3AF46</accession>
<dbReference type="GO" id="GO:0006891">
    <property type="term" value="P:intra-Golgi vesicle-mediated transport"/>
    <property type="evidence" value="ECO:0007669"/>
    <property type="project" value="InterPro"/>
</dbReference>
<keyword evidence="10" id="KW-1185">Reference proteome</keyword>
<evidence type="ECO:0000256" key="2">
    <source>
        <dbReference type="ARBA" id="ARBA00006653"/>
    </source>
</evidence>
<evidence type="ECO:0000256" key="5">
    <source>
        <dbReference type="ARBA" id="ARBA00022927"/>
    </source>
</evidence>
<dbReference type="PANTHER" id="PTHR31658:SF0">
    <property type="entry name" value="CONSERVED OLIGOMERIC GOLGI COMPLEX SUBUNIT 1"/>
    <property type="match status" value="1"/>
</dbReference>
<evidence type="ECO:0000256" key="4">
    <source>
        <dbReference type="ARBA" id="ARBA00022448"/>
    </source>
</evidence>
<dbReference type="GO" id="GO:0000139">
    <property type="term" value="C:Golgi membrane"/>
    <property type="evidence" value="ECO:0007669"/>
    <property type="project" value="UniProtKB-SubCell"/>
</dbReference>
<dbReference type="GO" id="GO:0015031">
    <property type="term" value="P:protein transport"/>
    <property type="evidence" value="ECO:0007669"/>
    <property type="project" value="UniProtKB-KW"/>
</dbReference>
<evidence type="ECO:0000256" key="6">
    <source>
        <dbReference type="ARBA" id="ARBA00023034"/>
    </source>
</evidence>
<dbReference type="STRING" id="2025994.A0A2T3AF46"/>
<protein>
    <recommendedName>
        <fullName evidence="3">Conserved oligomeric Golgi complex subunit 1</fullName>
    </recommendedName>
</protein>
<keyword evidence="4" id="KW-0813">Transport</keyword>
<dbReference type="OrthoDB" id="46189at2759"/>
<organism evidence="9 10">
    <name type="scientific">Coniella lustricola</name>
    <dbReference type="NCBI Taxonomy" id="2025994"/>
    <lineage>
        <taxon>Eukaryota</taxon>
        <taxon>Fungi</taxon>
        <taxon>Dikarya</taxon>
        <taxon>Ascomycota</taxon>
        <taxon>Pezizomycotina</taxon>
        <taxon>Sordariomycetes</taxon>
        <taxon>Sordariomycetidae</taxon>
        <taxon>Diaporthales</taxon>
        <taxon>Schizoparmaceae</taxon>
        <taxon>Coniella</taxon>
    </lineage>
</organism>
<dbReference type="InterPro" id="IPR033370">
    <property type="entry name" value="COG1"/>
</dbReference>
<proteinExistence type="inferred from homology"/>
<dbReference type="InParanoid" id="A0A2T3AF46"/>
<dbReference type="PANTHER" id="PTHR31658">
    <property type="entry name" value="CONSERVED OLIGOMERIC GOLGI COMPLEX SUBUNIT 1"/>
    <property type="match status" value="1"/>
</dbReference>
<gene>
    <name evidence="9" type="ORF">BD289DRAFT_363559</name>
</gene>
<comment type="subcellular location">
    <subcellularLocation>
        <location evidence="1">Golgi apparatus membrane</location>
        <topology evidence="1">Peripheral membrane protein</topology>
    </subcellularLocation>
</comment>
<reference evidence="9 10" key="1">
    <citation type="journal article" date="2018" name="Mycol. Prog.">
        <title>Coniella lustricola, a new species from submerged detritus.</title>
        <authorList>
            <person name="Raudabaugh D.B."/>
            <person name="Iturriaga T."/>
            <person name="Carver A."/>
            <person name="Mondo S."/>
            <person name="Pangilinan J."/>
            <person name="Lipzen A."/>
            <person name="He G."/>
            <person name="Amirebrahimi M."/>
            <person name="Grigoriev I.V."/>
            <person name="Miller A.N."/>
        </authorList>
    </citation>
    <scope>NUCLEOTIDE SEQUENCE [LARGE SCALE GENOMIC DNA]</scope>
    <source>
        <strain evidence="9 10">B22-T-1</strain>
    </source>
</reference>
<evidence type="ECO:0000313" key="9">
    <source>
        <dbReference type="EMBL" id="PSR94409.1"/>
    </source>
</evidence>
<dbReference type="GO" id="GO:0017119">
    <property type="term" value="C:Golgi transport complex"/>
    <property type="evidence" value="ECO:0007669"/>
    <property type="project" value="InterPro"/>
</dbReference>
<evidence type="ECO:0000256" key="8">
    <source>
        <dbReference type="SAM" id="MobiDB-lite"/>
    </source>
</evidence>
<dbReference type="AlphaFoldDB" id="A0A2T3AF46"/>
<dbReference type="EMBL" id="KZ678398">
    <property type="protein sequence ID" value="PSR94409.1"/>
    <property type="molecule type" value="Genomic_DNA"/>
</dbReference>
<comment type="similarity">
    <text evidence="2">Belongs to the COG1 family.</text>
</comment>
<feature type="region of interest" description="Disordered" evidence="8">
    <location>
        <begin position="761"/>
        <end position="787"/>
    </location>
</feature>
<evidence type="ECO:0000256" key="1">
    <source>
        <dbReference type="ARBA" id="ARBA00004395"/>
    </source>
</evidence>
<sequence length="856" mass="93798">MAAKLPDIDLSLLTSSAQIFSSASTAPNASSTSTSSSFTANNHQNVSYNYTLPQIRALHKQIHLAIDDKKSRLRTQVGGSYRELLGTADAIVRMRSDMDNVQGILSTMGARCGRGVVGGKVNGMARFTGEREGLAVHVDGSGKRDLVGAARAKLLASCVLALSLLLKTNQNQNQAKEGEQLVVAAKVLVLGRLLAATFDEHKPDAHIKGAVASSIQSLNKLRKRFCKSIDKVLETVGETTSRSLVLSALCAYSLANNSGVRDIIRHFLEVRGSAMASVFEVDEPRSTGHVIKGLELYTKTILDVQYLVPVKLPEALIQFKRETLLSDPSLRQMEGLRLDIYERWCSDTIQTYKPSMHHADLDNKQAVNMLTSWYAKGSEVLLAGLEKSLERTTEFKVLTDMRTEVLQLWIRDGGKARGFDPSTMLDRLRQTINAHVMGVLDAKVHKLRLVGSEVAATLGVWRSSGLTLATDDAQQRRLWDVPGGGVGVGGGFALDIDLHHGAGPFAQDVIGRLYGRNDAVARAVTGYKSWASVIDDVEELVEQLKRQRWDNDVDEIEDEETIDQRQQALSRDDPAKLQERLNDALKRAFTDLDAQLADLWSATKVYAERDKSSSSSSGIGSSSGAVAMYFLRILRDIRARLPPLEAIKGFGLEMVPSLQSTLAKSVAIAPVDAFAHNVLVRTTVAGRSLWDGSPELPTSPSPSVFRLLRSLSVAMSDAGMDLWSPAAVAILKQIVGRALSDRWGVALEALLALDQNAEKQTTVREDNETSQISETATEKDEAEDNAVTDKQRKDLLLQWLFDIAILRCSLSVDDLAALEETVCEKAELDDASIRPRLHKSSQEYWKRSSLLFGLLN</sequence>
<keyword evidence="6" id="KW-0333">Golgi apparatus</keyword>
<keyword evidence="7" id="KW-0472">Membrane</keyword>
<dbReference type="Proteomes" id="UP000241462">
    <property type="component" value="Unassembled WGS sequence"/>
</dbReference>
<dbReference type="Pfam" id="PF08700">
    <property type="entry name" value="VPS51_Exo84_N"/>
    <property type="match status" value="1"/>
</dbReference>